<evidence type="ECO:0000313" key="3">
    <source>
        <dbReference type="Proteomes" id="UP000245216"/>
    </source>
</evidence>
<dbReference type="GeneID" id="29369893"/>
<sequence length="164" mass="18440">MSVDDPLLISLHALLRSERTASLGTLSNQGLPVVSRVPFAICPEQASIIIHISEMAAHTRYLLQRPDASLMVSQSEHGQDAVHDLPRVTFQMLARKLEREQPDWEQAKQAYTARFPDMEFLSSFTDFHFFALDLVRVRHIAGFAAARTLKPELVRALLAEPVAH</sequence>
<name>A0A2U2BIJ4_ALCFA</name>
<organism evidence="2 3">
    <name type="scientific">Alcaligenes faecalis</name>
    <dbReference type="NCBI Taxonomy" id="511"/>
    <lineage>
        <taxon>Bacteria</taxon>
        <taxon>Pseudomonadati</taxon>
        <taxon>Pseudomonadota</taxon>
        <taxon>Betaproteobacteria</taxon>
        <taxon>Burkholderiales</taxon>
        <taxon>Alcaligenaceae</taxon>
        <taxon>Alcaligenes</taxon>
    </lineage>
</organism>
<feature type="domain" description="Pyridoxamine 5'-phosphate oxidase N-terminal" evidence="1">
    <location>
        <begin position="12"/>
        <end position="139"/>
    </location>
</feature>
<dbReference type="PANTHER" id="PTHR13343">
    <property type="entry name" value="CREG1 PROTEIN"/>
    <property type="match status" value="1"/>
</dbReference>
<evidence type="ECO:0000259" key="1">
    <source>
        <dbReference type="Pfam" id="PF01243"/>
    </source>
</evidence>
<accession>A0A2U2BIJ4</accession>
<dbReference type="STRING" id="511.UZ73_13205"/>
<dbReference type="Pfam" id="PF01243">
    <property type="entry name" value="PNPOx_N"/>
    <property type="match status" value="1"/>
</dbReference>
<proteinExistence type="predicted"/>
<dbReference type="InterPro" id="IPR014419">
    <property type="entry name" value="HutZ"/>
</dbReference>
<reference evidence="2 3" key="1">
    <citation type="submission" date="2018-05" db="EMBL/GenBank/DDBJ databases">
        <title>Genome Sequence of an Efficient Indole-Degrading Bacterium, Alcaligenes sp.YBY.</title>
        <authorList>
            <person name="Yang B."/>
        </authorList>
    </citation>
    <scope>NUCLEOTIDE SEQUENCE [LARGE SCALE GENOMIC DNA]</scope>
    <source>
        <strain evidence="2 3">YBY</strain>
    </source>
</reference>
<dbReference type="EMBL" id="QEXO01000003">
    <property type="protein sequence ID" value="PWE13829.1"/>
    <property type="molecule type" value="Genomic_DNA"/>
</dbReference>
<dbReference type="InterPro" id="IPR011576">
    <property type="entry name" value="Pyridox_Oxase_N"/>
</dbReference>
<evidence type="ECO:0000313" key="2">
    <source>
        <dbReference type="EMBL" id="PWE13829.1"/>
    </source>
</evidence>
<dbReference type="PIRSF" id="PIRSF004633">
    <property type="entry name" value="UCP_PLP_oxd"/>
    <property type="match status" value="1"/>
</dbReference>
<comment type="caution">
    <text evidence="2">The sequence shown here is derived from an EMBL/GenBank/DDBJ whole genome shotgun (WGS) entry which is preliminary data.</text>
</comment>
<dbReference type="Proteomes" id="UP000245216">
    <property type="component" value="Unassembled WGS sequence"/>
</dbReference>
<dbReference type="InterPro" id="IPR012349">
    <property type="entry name" value="Split_barrel_FMN-bd"/>
</dbReference>
<dbReference type="SUPFAM" id="SSF50475">
    <property type="entry name" value="FMN-binding split barrel"/>
    <property type="match status" value="1"/>
</dbReference>
<dbReference type="AlphaFoldDB" id="A0A2U2BIJ4"/>
<dbReference type="KEGG" id="afa:UZ73_13205"/>
<dbReference type="RefSeq" id="WP_045929590.1">
    <property type="nucleotide sequence ID" value="NZ_CAXOJJ010000001.1"/>
</dbReference>
<dbReference type="PANTHER" id="PTHR13343:SF17">
    <property type="entry name" value="CELLULAR REPRESSOR OF E1A-STIMULATED GENES, ISOFORM A"/>
    <property type="match status" value="1"/>
</dbReference>
<reference evidence="2 3" key="2">
    <citation type="submission" date="2018-05" db="EMBL/GenBank/DDBJ databases">
        <authorList>
            <person name="Lanie J.A."/>
            <person name="Ng W.-L."/>
            <person name="Kazmierczak K.M."/>
            <person name="Andrzejewski T.M."/>
            <person name="Davidsen T.M."/>
            <person name="Wayne K.J."/>
            <person name="Tettelin H."/>
            <person name="Glass J.I."/>
            <person name="Rusch D."/>
            <person name="Podicherti R."/>
            <person name="Tsui H.-C.T."/>
            <person name="Winkler M.E."/>
        </authorList>
    </citation>
    <scope>NUCLEOTIDE SEQUENCE [LARGE SCALE GENOMIC DNA]</scope>
    <source>
        <strain evidence="2 3">YBY</strain>
    </source>
</reference>
<dbReference type="Gene3D" id="2.30.110.10">
    <property type="entry name" value="Electron Transport, Fmn-binding Protein, Chain A"/>
    <property type="match status" value="1"/>
</dbReference>
<dbReference type="GO" id="GO:0005737">
    <property type="term" value="C:cytoplasm"/>
    <property type="evidence" value="ECO:0007669"/>
    <property type="project" value="UniProtKB-ARBA"/>
</dbReference>
<gene>
    <name evidence="2" type="ORF">DF183_11715</name>
</gene>
<protein>
    <submittedName>
        <fullName evidence="2">Pyridoxamine 5'-phosphate oxidase</fullName>
    </submittedName>
</protein>